<dbReference type="AlphaFoldDB" id="A0A2N5GH59"/>
<dbReference type="InterPro" id="IPR041657">
    <property type="entry name" value="HTH_17"/>
</dbReference>
<proteinExistence type="predicted"/>
<dbReference type="OrthoDB" id="1669646at2"/>
<dbReference type="Proteomes" id="UP000235114">
    <property type="component" value="Unassembled WGS sequence"/>
</dbReference>
<gene>
    <name evidence="2" type="ORF">CU635_19990</name>
    <name evidence="3" type="ORF">CVD25_15825</name>
</gene>
<feature type="domain" description="Helix-turn-helix" evidence="1">
    <location>
        <begin position="55"/>
        <end position="105"/>
    </location>
</feature>
<comment type="caution">
    <text evidence="2">The sequence shown here is derived from an EMBL/GenBank/DDBJ whole genome shotgun (WGS) entry which is preliminary data.</text>
</comment>
<organism evidence="2 4">
    <name type="scientific">Bacillus canaveralius</name>
    <dbReference type="NCBI Taxonomy" id="1403243"/>
    <lineage>
        <taxon>Bacteria</taxon>
        <taxon>Bacillati</taxon>
        <taxon>Bacillota</taxon>
        <taxon>Bacilli</taxon>
        <taxon>Bacillales</taxon>
        <taxon>Bacillaceae</taxon>
        <taxon>Bacillus</taxon>
    </lineage>
</organism>
<accession>A0A2N5GH59</accession>
<reference evidence="3 5" key="2">
    <citation type="submission" date="2017-12" db="EMBL/GenBank/DDBJ databases">
        <title>Comparative Functional Genomics of Dry Heat Resistant strains isolated from the Viking Spacecraft.</title>
        <authorList>
            <person name="Seuylemezian A."/>
            <person name="Cooper K."/>
            <person name="Vaishampayan P."/>
        </authorList>
    </citation>
    <scope>NUCLEOTIDE SEQUENCE [LARGE SCALE GENOMIC DNA]</scope>
    <source>
        <strain evidence="3 5">ATCC 29669</strain>
    </source>
</reference>
<sequence>MLYKRWTTEEVDYLKVSVGNKKVPVIANQLRRTEKAVVAKMKRLGISQTKSHTGMLTMNELAKHLHVDPNTVKNWIDNHHLKSSVKITRTTRKFTFINPEDFWEWAGEYKSKVNFQKIDQHAILPEPEWVEDERKKKREFCFLQKVDHQRDSANVMSHLKGTFL</sequence>
<dbReference type="EMBL" id="PGVA01000062">
    <property type="protein sequence ID" value="PLR80042.1"/>
    <property type="molecule type" value="Genomic_DNA"/>
</dbReference>
<keyword evidence="5" id="KW-1185">Reference proteome</keyword>
<evidence type="ECO:0000313" key="4">
    <source>
        <dbReference type="Proteomes" id="UP000234951"/>
    </source>
</evidence>
<name>A0A2N5GH59_9BACI</name>
<dbReference type="SUPFAM" id="SSF46955">
    <property type="entry name" value="Putative DNA-binding domain"/>
    <property type="match status" value="1"/>
</dbReference>
<dbReference type="Pfam" id="PF12728">
    <property type="entry name" value="HTH_17"/>
    <property type="match status" value="1"/>
</dbReference>
<dbReference type="InterPro" id="IPR009061">
    <property type="entry name" value="DNA-bd_dom_put_sf"/>
</dbReference>
<evidence type="ECO:0000259" key="1">
    <source>
        <dbReference type="Pfam" id="PF12728"/>
    </source>
</evidence>
<evidence type="ECO:0000313" key="5">
    <source>
        <dbReference type="Proteomes" id="UP000235114"/>
    </source>
</evidence>
<dbReference type="EMBL" id="PGVD01000045">
    <property type="protein sequence ID" value="PLR94928.1"/>
    <property type="molecule type" value="Genomic_DNA"/>
</dbReference>
<evidence type="ECO:0000313" key="2">
    <source>
        <dbReference type="EMBL" id="PLR80042.1"/>
    </source>
</evidence>
<evidence type="ECO:0000313" key="3">
    <source>
        <dbReference type="EMBL" id="PLR94928.1"/>
    </source>
</evidence>
<reference evidence="2 4" key="1">
    <citation type="submission" date="2017-11" db="EMBL/GenBank/DDBJ databases">
        <title>Comparitive Functional Genomics of Dry Heat Resistant strains isolated from the Viking Spacecraft.</title>
        <authorList>
            <person name="Seuylemezian A."/>
            <person name="Cooper K."/>
            <person name="Vaishampayan P."/>
        </authorList>
    </citation>
    <scope>NUCLEOTIDE SEQUENCE [LARGE SCALE GENOMIC DNA]</scope>
    <source>
        <strain evidence="2 4">M4.6</strain>
    </source>
</reference>
<dbReference type="RefSeq" id="WP_101579130.1">
    <property type="nucleotide sequence ID" value="NZ_PGVA01000062.1"/>
</dbReference>
<protein>
    <recommendedName>
        <fullName evidence="1">Helix-turn-helix domain-containing protein</fullName>
    </recommendedName>
</protein>
<dbReference type="Proteomes" id="UP000234951">
    <property type="component" value="Unassembled WGS sequence"/>
</dbReference>